<dbReference type="GO" id="GO:0006508">
    <property type="term" value="P:proteolysis"/>
    <property type="evidence" value="ECO:0007669"/>
    <property type="project" value="UniProtKB-KW"/>
</dbReference>
<dbReference type="SUPFAM" id="SSF55486">
    <property type="entry name" value="Metalloproteases ('zincins'), catalytic domain"/>
    <property type="match status" value="1"/>
</dbReference>
<dbReference type="InterPro" id="IPR050728">
    <property type="entry name" value="Zinc_Metalloprotease_M4"/>
</dbReference>
<dbReference type="PANTHER" id="PTHR33794">
    <property type="entry name" value="BACILLOLYSIN"/>
    <property type="match status" value="1"/>
</dbReference>
<evidence type="ECO:0000313" key="7">
    <source>
        <dbReference type="Proteomes" id="UP001319080"/>
    </source>
</evidence>
<dbReference type="AlphaFoldDB" id="A0AAP2GWI7"/>
<keyword evidence="4" id="KW-0482">Metalloprotease</keyword>
<dbReference type="Gene3D" id="1.10.390.10">
    <property type="entry name" value="Neutral Protease Domain 2"/>
    <property type="match status" value="1"/>
</dbReference>
<name>A0AAP2GWI7_9BACT</name>
<accession>A0AAP2GWI7</accession>
<dbReference type="InterPro" id="IPR027268">
    <property type="entry name" value="Peptidase_M4/M1_CTD_sf"/>
</dbReference>
<keyword evidence="1" id="KW-0645">Protease</keyword>
<dbReference type="InterPro" id="IPR001570">
    <property type="entry name" value="Peptidase_M4_C_domain"/>
</dbReference>
<sequence length="85" mass="9257">YQGDLWYTGTGDNGGVHYNSGVQNFWFYLLCKGGSGVNDHDSAYAVSSIGMDAAVDITYRNLTEYLGIMPDYLDSRLGSMLATAD</sequence>
<feature type="domain" description="Peptidase M4 C-terminal" evidence="5">
    <location>
        <begin position="7"/>
        <end position="80"/>
    </location>
</feature>
<keyword evidence="7" id="KW-1185">Reference proteome</keyword>
<dbReference type="GO" id="GO:0004222">
    <property type="term" value="F:metalloendopeptidase activity"/>
    <property type="evidence" value="ECO:0007669"/>
    <property type="project" value="InterPro"/>
</dbReference>
<dbReference type="EMBL" id="JAHESE010000217">
    <property type="protein sequence ID" value="MBT1712603.1"/>
    <property type="molecule type" value="Genomic_DNA"/>
</dbReference>
<reference evidence="6 7" key="1">
    <citation type="submission" date="2021-05" db="EMBL/GenBank/DDBJ databases">
        <title>A Polyphasic approach of four new species of the genus Ohtaekwangia: Ohtaekwangia histidinii sp. nov., Ohtaekwangia cretensis sp. nov., Ohtaekwangia indiensis sp. nov., Ohtaekwangia reichenbachii sp. nov. from diverse environment.</title>
        <authorList>
            <person name="Octaviana S."/>
        </authorList>
    </citation>
    <scope>NUCLEOTIDE SEQUENCE [LARGE SCALE GENOMIC DNA]</scope>
    <source>
        <strain evidence="6 7">PWU5</strain>
    </source>
</reference>
<gene>
    <name evidence="6" type="ORF">KK062_30490</name>
</gene>
<dbReference type="Proteomes" id="UP001319080">
    <property type="component" value="Unassembled WGS sequence"/>
</dbReference>
<evidence type="ECO:0000313" key="6">
    <source>
        <dbReference type="EMBL" id="MBT1712603.1"/>
    </source>
</evidence>
<keyword evidence="2" id="KW-0378">Hydrolase</keyword>
<dbReference type="PANTHER" id="PTHR33794:SF1">
    <property type="entry name" value="BACILLOLYSIN"/>
    <property type="match status" value="1"/>
</dbReference>
<proteinExistence type="predicted"/>
<protein>
    <submittedName>
        <fullName evidence="6">M4 family metallopeptidase</fullName>
    </submittedName>
</protein>
<evidence type="ECO:0000256" key="1">
    <source>
        <dbReference type="ARBA" id="ARBA00022670"/>
    </source>
</evidence>
<evidence type="ECO:0000259" key="5">
    <source>
        <dbReference type="Pfam" id="PF02868"/>
    </source>
</evidence>
<organism evidence="6 7">
    <name type="scientific">Dawidia cretensis</name>
    <dbReference type="NCBI Taxonomy" id="2782350"/>
    <lineage>
        <taxon>Bacteria</taxon>
        <taxon>Pseudomonadati</taxon>
        <taxon>Bacteroidota</taxon>
        <taxon>Cytophagia</taxon>
        <taxon>Cytophagales</taxon>
        <taxon>Chryseotaleaceae</taxon>
        <taxon>Dawidia</taxon>
    </lineage>
</organism>
<feature type="non-terminal residue" evidence="6">
    <location>
        <position position="1"/>
    </location>
</feature>
<dbReference type="Pfam" id="PF02868">
    <property type="entry name" value="Peptidase_M4_C"/>
    <property type="match status" value="1"/>
</dbReference>
<dbReference type="RefSeq" id="WP_254088135.1">
    <property type="nucleotide sequence ID" value="NZ_JAHESE010000217.1"/>
</dbReference>
<evidence type="ECO:0000256" key="2">
    <source>
        <dbReference type="ARBA" id="ARBA00022801"/>
    </source>
</evidence>
<keyword evidence="3" id="KW-0862">Zinc</keyword>
<comment type="caution">
    <text evidence="6">The sequence shown here is derived from an EMBL/GenBank/DDBJ whole genome shotgun (WGS) entry which is preliminary data.</text>
</comment>
<evidence type="ECO:0000256" key="4">
    <source>
        <dbReference type="ARBA" id="ARBA00023049"/>
    </source>
</evidence>
<evidence type="ECO:0000256" key="3">
    <source>
        <dbReference type="ARBA" id="ARBA00022833"/>
    </source>
</evidence>
<feature type="non-terminal residue" evidence="6">
    <location>
        <position position="85"/>
    </location>
</feature>